<reference evidence="1" key="1">
    <citation type="journal article" date="2023" name="IScience">
        <title>Live-bearing cockroach genome reveals convergent evolutionary mechanisms linked to viviparity in insects and beyond.</title>
        <authorList>
            <person name="Fouks B."/>
            <person name="Harrison M.C."/>
            <person name="Mikhailova A.A."/>
            <person name="Marchal E."/>
            <person name="English S."/>
            <person name="Carruthers M."/>
            <person name="Jennings E.C."/>
            <person name="Chiamaka E.L."/>
            <person name="Frigard R.A."/>
            <person name="Pippel M."/>
            <person name="Attardo G.M."/>
            <person name="Benoit J.B."/>
            <person name="Bornberg-Bauer E."/>
            <person name="Tobe S.S."/>
        </authorList>
    </citation>
    <scope>NUCLEOTIDE SEQUENCE</scope>
    <source>
        <strain evidence="1">Stay&amp;Tobe</strain>
    </source>
</reference>
<proteinExistence type="predicted"/>
<keyword evidence="2" id="KW-1185">Reference proteome</keyword>
<sequence>KDCWMLIHFYASSDPDQRLHVCTSVVNHRESRVGSWRQAVMYILVEEPEGKRKWPTDRHTCCSSIQQIKLFLSPTSVEVYNLIFSFCVVHMYLYPNAPRCYTKELKLEKCTIALVLLHPLHSSAPCYKPEWSVVGHFHAMLAALLRN</sequence>
<comment type="caution">
    <text evidence="1">The sequence shown here is derived from an EMBL/GenBank/DDBJ whole genome shotgun (WGS) entry which is preliminary data.</text>
</comment>
<protein>
    <submittedName>
        <fullName evidence="1">Uncharacterized protein</fullName>
    </submittedName>
</protein>
<dbReference type="EMBL" id="JASPKZ010007836">
    <property type="protein sequence ID" value="KAJ9581895.1"/>
    <property type="molecule type" value="Genomic_DNA"/>
</dbReference>
<organism evidence="1 2">
    <name type="scientific">Diploptera punctata</name>
    <name type="common">Pacific beetle cockroach</name>
    <dbReference type="NCBI Taxonomy" id="6984"/>
    <lineage>
        <taxon>Eukaryota</taxon>
        <taxon>Metazoa</taxon>
        <taxon>Ecdysozoa</taxon>
        <taxon>Arthropoda</taxon>
        <taxon>Hexapoda</taxon>
        <taxon>Insecta</taxon>
        <taxon>Pterygota</taxon>
        <taxon>Neoptera</taxon>
        <taxon>Polyneoptera</taxon>
        <taxon>Dictyoptera</taxon>
        <taxon>Blattodea</taxon>
        <taxon>Blaberoidea</taxon>
        <taxon>Blaberidae</taxon>
        <taxon>Diplopterinae</taxon>
        <taxon>Diploptera</taxon>
    </lineage>
</organism>
<accession>A0AAD7ZKA4</accession>
<evidence type="ECO:0000313" key="1">
    <source>
        <dbReference type="EMBL" id="KAJ9581895.1"/>
    </source>
</evidence>
<feature type="non-terminal residue" evidence="1">
    <location>
        <position position="147"/>
    </location>
</feature>
<feature type="non-terminal residue" evidence="1">
    <location>
        <position position="1"/>
    </location>
</feature>
<evidence type="ECO:0000313" key="2">
    <source>
        <dbReference type="Proteomes" id="UP001233999"/>
    </source>
</evidence>
<dbReference type="AlphaFoldDB" id="A0AAD7ZKA4"/>
<gene>
    <name evidence="1" type="ORF">L9F63_003754</name>
</gene>
<name>A0AAD7ZKA4_DIPPU</name>
<reference evidence="1" key="2">
    <citation type="submission" date="2023-05" db="EMBL/GenBank/DDBJ databases">
        <authorList>
            <person name="Fouks B."/>
        </authorList>
    </citation>
    <scope>NUCLEOTIDE SEQUENCE</scope>
    <source>
        <strain evidence="1">Stay&amp;Tobe</strain>
        <tissue evidence="1">Testes</tissue>
    </source>
</reference>
<dbReference type="Proteomes" id="UP001233999">
    <property type="component" value="Unassembled WGS sequence"/>
</dbReference>